<keyword evidence="9" id="KW-1185">Reference proteome</keyword>
<evidence type="ECO:0000256" key="6">
    <source>
        <dbReference type="PIRSR" id="PIRSR617867-1"/>
    </source>
</evidence>
<dbReference type="PANTHER" id="PTHR11717">
    <property type="entry name" value="LOW MOLECULAR WEIGHT PROTEIN TYROSINE PHOSPHATASE"/>
    <property type="match status" value="1"/>
</dbReference>
<comment type="similarity">
    <text evidence="1">Belongs to the low molecular weight phosphotyrosine protein phosphatase family.</text>
</comment>
<reference evidence="9" key="1">
    <citation type="submission" date="2010-12" db="EMBL/GenBank/DDBJ databases">
        <title>The genome sequence of Filifactor alocis strain ATCC 35896.</title>
        <authorList>
            <consortium name="The Broad Institute Genome Sequencing Platform"/>
            <person name="Ward D."/>
            <person name="Earl A."/>
            <person name="Feldgarden M."/>
            <person name="Young S.K."/>
            <person name="Gargeya S."/>
            <person name="Zeng Q."/>
            <person name="Alvarado L."/>
            <person name="Berlin A."/>
            <person name="Bochicchio J."/>
            <person name="Chapman S.B."/>
            <person name="Chen Z."/>
            <person name="Freedman E."/>
            <person name="Gellesch M."/>
            <person name="Goldberg J."/>
            <person name="Griggs A."/>
            <person name="Gujja S."/>
            <person name="Heilman E."/>
            <person name="Heiman D."/>
            <person name="Howarth C."/>
            <person name="Mehta T."/>
            <person name="Neiman D."/>
            <person name="Pearson M."/>
            <person name="Roberts A."/>
            <person name="Saif S."/>
            <person name="Shea T."/>
            <person name="Shenoy N."/>
            <person name="Sisk P."/>
            <person name="Stolte C."/>
            <person name="Sykes S."/>
            <person name="White J."/>
            <person name="Yandava C."/>
            <person name="Izard J."/>
            <person name="Blanton J.M."/>
            <person name="Baranova O.V."/>
            <person name="Tanner A.C."/>
            <person name="Dewhirst F.E."/>
            <person name="Haas B."/>
            <person name="Nusbaum C."/>
            <person name="Birren B."/>
        </authorList>
    </citation>
    <scope>NUCLEOTIDE SEQUENCE [LARGE SCALE GENOMIC DNA]</scope>
    <source>
        <strain evidence="9">ATCC 35896 / D40 B5</strain>
    </source>
</reference>
<dbReference type="KEGG" id="faa:HMPREF0389_01558"/>
<feature type="active site" evidence="6">
    <location>
        <position position="14"/>
    </location>
</feature>
<dbReference type="Pfam" id="PF01451">
    <property type="entry name" value="LMWPc"/>
    <property type="match status" value="1"/>
</dbReference>
<evidence type="ECO:0000256" key="4">
    <source>
        <dbReference type="ARBA" id="ARBA00022912"/>
    </source>
</evidence>
<evidence type="ECO:0000256" key="1">
    <source>
        <dbReference type="ARBA" id="ARBA00011063"/>
    </source>
</evidence>
<dbReference type="RefSeq" id="WP_014262384.1">
    <property type="nucleotide sequence ID" value="NC_016630.1"/>
</dbReference>
<name>D6GTW8_FILAD</name>
<comment type="catalytic activity">
    <reaction evidence="5">
        <text>O-phospho-L-tyrosyl-[protein] + H2O = L-tyrosyl-[protein] + phosphate</text>
        <dbReference type="Rhea" id="RHEA:10684"/>
        <dbReference type="Rhea" id="RHEA-COMP:10136"/>
        <dbReference type="Rhea" id="RHEA-COMP:20101"/>
        <dbReference type="ChEBI" id="CHEBI:15377"/>
        <dbReference type="ChEBI" id="CHEBI:43474"/>
        <dbReference type="ChEBI" id="CHEBI:46858"/>
        <dbReference type="ChEBI" id="CHEBI:61978"/>
        <dbReference type="EC" id="3.1.3.48"/>
    </reaction>
</comment>
<evidence type="ECO:0000256" key="2">
    <source>
        <dbReference type="ARBA" id="ARBA00013064"/>
    </source>
</evidence>
<evidence type="ECO:0000259" key="7">
    <source>
        <dbReference type="SMART" id="SM00226"/>
    </source>
</evidence>
<feature type="active site" description="Nucleophile" evidence="6">
    <location>
        <position position="8"/>
    </location>
</feature>
<dbReference type="Proteomes" id="UP000007468">
    <property type="component" value="Chromosome"/>
</dbReference>
<dbReference type="InterPro" id="IPR017867">
    <property type="entry name" value="Tyr_phospatase_low_mol_wt"/>
</dbReference>
<dbReference type="EC" id="3.1.3.48" evidence="2"/>
<dbReference type="PANTHER" id="PTHR11717:SF7">
    <property type="entry name" value="LOW MOLECULAR WEIGHT PHOSPHOTYROSINE PROTEIN PHOSPHATASE"/>
    <property type="match status" value="1"/>
</dbReference>
<protein>
    <recommendedName>
        <fullName evidence="2">protein-tyrosine-phosphatase</fullName>
        <ecNumber evidence="2">3.1.3.48</ecNumber>
    </recommendedName>
</protein>
<dbReference type="PRINTS" id="PR00719">
    <property type="entry name" value="LMWPTPASE"/>
</dbReference>
<dbReference type="EMBL" id="CP002390">
    <property type="protein sequence ID" value="EFE27639.1"/>
    <property type="molecule type" value="Genomic_DNA"/>
</dbReference>
<dbReference type="SUPFAM" id="SSF52788">
    <property type="entry name" value="Phosphotyrosine protein phosphatases I"/>
    <property type="match status" value="1"/>
</dbReference>
<keyword evidence="3" id="KW-0378">Hydrolase</keyword>
<keyword evidence="4" id="KW-0904">Protein phosphatase</keyword>
<evidence type="ECO:0000313" key="9">
    <source>
        <dbReference type="Proteomes" id="UP000007468"/>
    </source>
</evidence>
<dbReference type="InterPro" id="IPR023485">
    <property type="entry name" value="Ptyr_pPase"/>
</dbReference>
<dbReference type="InterPro" id="IPR050438">
    <property type="entry name" value="LMW_PTPase"/>
</dbReference>
<dbReference type="SMART" id="SM00226">
    <property type="entry name" value="LMWPc"/>
    <property type="match status" value="1"/>
</dbReference>
<dbReference type="InterPro" id="IPR036196">
    <property type="entry name" value="Ptyr_pPase_sf"/>
</dbReference>
<accession>D6GTW8</accession>
<dbReference type="PATRIC" id="fig|546269.5.peg.774"/>
<proteinExistence type="inferred from homology"/>
<evidence type="ECO:0000256" key="3">
    <source>
        <dbReference type="ARBA" id="ARBA00022801"/>
    </source>
</evidence>
<feature type="domain" description="Phosphotyrosine protein phosphatase I" evidence="7">
    <location>
        <begin position="2"/>
        <end position="151"/>
    </location>
</feature>
<evidence type="ECO:0000313" key="8">
    <source>
        <dbReference type="EMBL" id="EFE27639.1"/>
    </source>
</evidence>
<dbReference type="GO" id="GO:0004725">
    <property type="term" value="F:protein tyrosine phosphatase activity"/>
    <property type="evidence" value="ECO:0007669"/>
    <property type="project" value="UniProtKB-EC"/>
</dbReference>
<dbReference type="Gene3D" id="3.40.50.2300">
    <property type="match status" value="1"/>
</dbReference>
<dbReference type="OrthoDB" id="9784339at2"/>
<feature type="active site" description="Proton donor" evidence="6">
    <location>
        <position position="127"/>
    </location>
</feature>
<dbReference type="STRING" id="546269.HMPREF0389_01558"/>
<dbReference type="eggNOG" id="COG0394">
    <property type="taxonomic scope" value="Bacteria"/>
</dbReference>
<organism evidence="8 9">
    <name type="scientific">Filifactor alocis (strain ATCC 35896 / CCUG 47790 / D40 B5)</name>
    <name type="common">Fusobacterium alocis</name>
    <dbReference type="NCBI Taxonomy" id="546269"/>
    <lineage>
        <taxon>Bacteria</taxon>
        <taxon>Bacillati</taxon>
        <taxon>Bacillota</taxon>
        <taxon>Clostridia</taxon>
        <taxon>Peptostreptococcales</taxon>
        <taxon>Filifactoraceae</taxon>
        <taxon>Filifactor</taxon>
    </lineage>
</organism>
<dbReference type="AlphaFoldDB" id="D6GTW8"/>
<dbReference type="CDD" id="cd16343">
    <property type="entry name" value="LMWPTP"/>
    <property type="match status" value="1"/>
</dbReference>
<gene>
    <name evidence="8" type="ordered locus">HMPREF0389_01558</name>
</gene>
<sequence>MLKILFVCHGNICRSPMAEFLFKKMIGDAGIDGHFIVDSAATSSEEIWNGIGNPVYPPAKRKLQEHGMECDGKRARQITKDDYSNYDLLIGMDERNIQNMLRLFGKDNEKKIHLLLEYAGEEKSISDPWYSNDFDTAYHEIERGCKALLEQLSDKSSTKNDK</sequence>
<evidence type="ECO:0000256" key="5">
    <source>
        <dbReference type="ARBA" id="ARBA00051722"/>
    </source>
</evidence>